<dbReference type="PANTHER" id="PTHR11662:SF399">
    <property type="entry name" value="FI19708P1-RELATED"/>
    <property type="match status" value="1"/>
</dbReference>
<evidence type="ECO:0000256" key="1">
    <source>
        <dbReference type="ARBA" id="ARBA00004141"/>
    </source>
</evidence>
<reference evidence="5 6" key="1">
    <citation type="journal article" date="2019" name="Sci. Rep.">
        <title>Orb-weaving spider Araneus ventricosus genome elucidates the spidroin gene catalogue.</title>
        <authorList>
            <person name="Kono N."/>
            <person name="Nakamura H."/>
            <person name="Ohtoshi R."/>
            <person name="Moran D.A.P."/>
            <person name="Shinohara A."/>
            <person name="Yoshida Y."/>
            <person name="Fujiwara M."/>
            <person name="Mori M."/>
            <person name="Tomita M."/>
            <person name="Arakawa K."/>
        </authorList>
    </citation>
    <scope>NUCLEOTIDE SEQUENCE [LARGE SCALE GENOMIC DNA]</scope>
</reference>
<evidence type="ECO:0000313" key="5">
    <source>
        <dbReference type="EMBL" id="GBO03289.1"/>
    </source>
</evidence>
<comment type="subcellular location">
    <subcellularLocation>
        <location evidence="1">Membrane</location>
        <topology evidence="1">Multi-pass membrane protein</topology>
    </subcellularLocation>
</comment>
<dbReference type="PANTHER" id="PTHR11662">
    <property type="entry name" value="SOLUTE CARRIER FAMILY 17"/>
    <property type="match status" value="1"/>
</dbReference>
<gene>
    <name evidence="5" type="ORF">AVEN_46612_1</name>
</gene>
<keyword evidence="3" id="KW-1133">Transmembrane helix</keyword>
<evidence type="ECO:0000313" key="6">
    <source>
        <dbReference type="Proteomes" id="UP000499080"/>
    </source>
</evidence>
<dbReference type="OrthoDB" id="2250022at2759"/>
<accession>A0A4Y2TRL2</accession>
<protein>
    <submittedName>
        <fullName evidence="5">Uncharacterized protein</fullName>
    </submittedName>
</protein>
<dbReference type="GO" id="GO:0016020">
    <property type="term" value="C:membrane"/>
    <property type="evidence" value="ECO:0007669"/>
    <property type="project" value="UniProtKB-SubCell"/>
</dbReference>
<dbReference type="AlphaFoldDB" id="A0A4Y2TRL2"/>
<proteinExistence type="predicted"/>
<evidence type="ECO:0000256" key="3">
    <source>
        <dbReference type="ARBA" id="ARBA00022989"/>
    </source>
</evidence>
<dbReference type="InterPro" id="IPR050382">
    <property type="entry name" value="MFS_Na/Anion_cotransporter"/>
</dbReference>
<name>A0A4Y2TRL2_ARAVE</name>
<dbReference type="EMBL" id="BGPR01030653">
    <property type="protein sequence ID" value="GBO03289.1"/>
    <property type="molecule type" value="Genomic_DNA"/>
</dbReference>
<comment type="caution">
    <text evidence="5">The sequence shown here is derived from an EMBL/GenBank/DDBJ whole genome shotgun (WGS) entry which is preliminary data.</text>
</comment>
<evidence type="ECO:0000256" key="2">
    <source>
        <dbReference type="ARBA" id="ARBA00022692"/>
    </source>
</evidence>
<keyword evidence="6" id="KW-1185">Reference proteome</keyword>
<evidence type="ECO:0000256" key="4">
    <source>
        <dbReference type="ARBA" id="ARBA00023136"/>
    </source>
</evidence>
<keyword evidence="2" id="KW-0812">Transmembrane</keyword>
<keyword evidence="4" id="KW-0472">Membrane</keyword>
<organism evidence="5 6">
    <name type="scientific">Araneus ventricosus</name>
    <name type="common">Orbweaver spider</name>
    <name type="synonym">Epeira ventricosa</name>
    <dbReference type="NCBI Taxonomy" id="182803"/>
    <lineage>
        <taxon>Eukaryota</taxon>
        <taxon>Metazoa</taxon>
        <taxon>Ecdysozoa</taxon>
        <taxon>Arthropoda</taxon>
        <taxon>Chelicerata</taxon>
        <taxon>Arachnida</taxon>
        <taxon>Araneae</taxon>
        <taxon>Araneomorphae</taxon>
        <taxon>Entelegynae</taxon>
        <taxon>Araneoidea</taxon>
        <taxon>Araneidae</taxon>
        <taxon>Araneus</taxon>
    </lineage>
</organism>
<dbReference type="GO" id="GO:0022857">
    <property type="term" value="F:transmembrane transporter activity"/>
    <property type="evidence" value="ECO:0007669"/>
    <property type="project" value="TreeGrafter"/>
</dbReference>
<sequence>MYEATSVFSTSSQTPKYFLKAILHVNIQQDGFISALPFAVEVVSLTLSAYIADKLREWNKMSITTIRKIFNSGGK</sequence>
<dbReference type="GO" id="GO:0006820">
    <property type="term" value="P:monoatomic anion transport"/>
    <property type="evidence" value="ECO:0007669"/>
    <property type="project" value="TreeGrafter"/>
</dbReference>
<dbReference type="Proteomes" id="UP000499080">
    <property type="component" value="Unassembled WGS sequence"/>
</dbReference>